<accession>A0A1H7FYX1</accession>
<evidence type="ECO:0000256" key="1">
    <source>
        <dbReference type="SAM" id="SignalP"/>
    </source>
</evidence>
<proteinExistence type="predicted"/>
<reference evidence="3" key="1">
    <citation type="submission" date="2016-10" db="EMBL/GenBank/DDBJ databases">
        <authorList>
            <person name="Varghese N."/>
        </authorList>
    </citation>
    <scope>NUCLEOTIDE SEQUENCE [LARGE SCALE GENOMIC DNA]</scope>
    <source>
        <strain evidence="3">DSM 45096 / BCRC 16803 / CGMCC 4.1857 / CIP 109030 / JCM 12277 / KCTC 19219 / NBRC 100920 / 33214</strain>
    </source>
</reference>
<keyword evidence="1" id="KW-0732">Signal</keyword>
<dbReference type="eggNOG" id="ENOG5031V72">
    <property type="taxonomic scope" value="Bacteria"/>
</dbReference>
<organism evidence="2 3">
    <name type="scientific">Streptacidiphilus jiangxiensis</name>
    <dbReference type="NCBI Taxonomy" id="235985"/>
    <lineage>
        <taxon>Bacteria</taxon>
        <taxon>Bacillati</taxon>
        <taxon>Actinomycetota</taxon>
        <taxon>Actinomycetes</taxon>
        <taxon>Kitasatosporales</taxon>
        <taxon>Streptomycetaceae</taxon>
        <taxon>Streptacidiphilus</taxon>
    </lineage>
</organism>
<gene>
    <name evidence="2" type="ORF">SAMN05414137_101464</name>
</gene>
<sequence length="194" mass="20070">MNLRRNGVLLTVAAICVTGTIALPAAAAASGPVPRPACAGASRTNPVAVTLSGVRTAYRAGGSWSQLRMTLHNRTRAVCAQLSPVLVYGARNRTLRAGAVGLETRLGGRWRPVALNAALGELAGAVGPAGGLRLQPGGTVTLTVRMRLARSAPRGEWLSLAVAYAPLQSKGTTVSWPVGVTDPAYFRVVAHRST</sequence>
<protein>
    <recommendedName>
        <fullName evidence="4">DUF4232 domain-containing protein</fullName>
    </recommendedName>
</protein>
<evidence type="ECO:0000313" key="2">
    <source>
        <dbReference type="EMBL" id="SEK31108.1"/>
    </source>
</evidence>
<feature type="signal peptide" evidence="1">
    <location>
        <begin position="1"/>
        <end position="27"/>
    </location>
</feature>
<keyword evidence="3" id="KW-1185">Reference proteome</keyword>
<dbReference type="AlphaFoldDB" id="A0A1H7FYX1"/>
<evidence type="ECO:0008006" key="4">
    <source>
        <dbReference type="Google" id="ProtNLM"/>
    </source>
</evidence>
<dbReference type="EMBL" id="FOAZ01000001">
    <property type="protein sequence ID" value="SEK31108.1"/>
    <property type="molecule type" value="Genomic_DNA"/>
</dbReference>
<name>A0A1H7FYX1_STRJI</name>
<feature type="chain" id="PRO_5010179972" description="DUF4232 domain-containing protein" evidence="1">
    <location>
        <begin position="28"/>
        <end position="194"/>
    </location>
</feature>
<evidence type="ECO:0000313" key="3">
    <source>
        <dbReference type="Proteomes" id="UP000183015"/>
    </source>
</evidence>
<dbReference type="STRING" id="235985.SAMN05414137_101464"/>
<dbReference type="Proteomes" id="UP000183015">
    <property type="component" value="Unassembled WGS sequence"/>
</dbReference>